<keyword evidence="1" id="KW-0732">Signal</keyword>
<name>A0AAV6TZ37_9ARAC</name>
<evidence type="ECO:0008006" key="4">
    <source>
        <dbReference type="Google" id="ProtNLM"/>
    </source>
</evidence>
<dbReference type="AlphaFoldDB" id="A0AAV6TZ37"/>
<comment type="caution">
    <text evidence="2">The sequence shown here is derived from an EMBL/GenBank/DDBJ whole genome shotgun (WGS) entry which is preliminary data.</text>
</comment>
<protein>
    <recommendedName>
        <fullName evidence="4">Secreted protein</fullName>
    </recommendedName>
</protein>
<dbReference type="EMBL" id="JAFNEN010000780">
    <property type="protein sequence ID" value="KAG8177417.1"/>
    <property type="molecule type" value="Genomic_DNA"/>
</dbReference>
<feature type="chain" id="PRO_5043439914" description="Secreted protein" evidence="1">
    <location>
        <begin position="18"/>
        <end position="136"/>
    </location>
</feature>
<organism evidence="2 3">
    <name type="scientific">Oedothorax gibbosus</name>
    <dbReference type="NCBI Taxonomy" id="931172"/>
    <lineage>
        <taxon>Eukaryota</taxon>
        <taxon>Metazoa</taxon>
        <taxon>Ecdysozoa</taxon>
        <taxon>Arthropoda</taxon>
        <taxon>Chelicerata</taxon>
        <taxon>Arachnida</taxon>
        <taxon>Araneae</taxon>
        <taxon>Araneomorphae</taxon>
        <taxon>Entelegynae</taxon>
        <taxon>Araneoidea</taxon>
        <taxon>Linyphiidae</taxon>
        <taxon>Erigoninae</taxon>
        <taxon>Oedothorax</taxon>
    </lineage>
</organism>
<reference evidence="2 3" key="1">
    <citation type="journal article" date="2022" name="Nat. Ecol. Evol.">
        <title>A masculinizing supergene underlies an exaggerated male reproductive morph in a spider.</title>
        <authorList>
            <person name="Hendrickx F."/>
            <person name="De Corte Z."/>
            <person name="Sonet G."/>
            <person name="Van Belleghem S.M."/>
            <person name="Kostlbacher S."/>
            <person name="Vangestel C."/>
        </authorList>
    </citation>
    <scope>NUCLEOTIDE SEQUENCE [LARGE SCALE GENOMIC DNA]</scope>
    <source>
        <strain evidence="2">W744_W776</strain>
    </source>
</reference>
<dbReference type="Proteomes" id="UP000827092">
    <property type="component" value="Unassembled WGS sequence"/>
</dbReference>
<evidence type="ECO:0000313" key="2">
    <source>
        <dbReference type="EMBL" id="KAG8177417.1"/>
    </source>
</evidence>
<evidence type="ECO:0000313" key="3">
    <source>
        <dbReference type="Proteomes" id="UP000827092"/>
    </source>
</evidence>
<sequence>MNAIVLTVFLVIGTAIAAPQYDKPQDSQRIQDYRIGLQDQTDPPYIFEPRISGKSFTERADKPQDSQRIQDYRRELQDQTDPPYIRKLRKSFTERAGIDALDHRKVPLHQPPLLLLPLTLPLRTEPRGEGSCWKSS</sequence>
<accession>A0AAV6TZ37</accession>
<proteinExistence type="predicted"/>
<feature type="signal peptide" evidence="1">
    <location>
        <begin position="1"/>
        <end position="17"/>
    </location>
</feature>
<keyword evidence="3" id="KW-1185">Reference proteome</keyword>
<evidence type="ECO:0000256" key="1">
    <source>
        <dbReference type="SAM" id="SignalP"/>
    </source>
</evidence>
<gene>
    <name evidence="2" type="ORF">JTE90_020445</name>
</gene>